<dbReference type="InterPro" id="IPR016135">
    <property type="entry name" value="UBQ-conjugating_enzyme/RWD"/>
</dbReference>
<protein>
    <submittedName>
        <fullName evidence="3">UBC-like protein</fullName>
    </submittedName>
</protein>
<keyword evidence="4" id="KW-1185">Reference proteome</keyword>
<dbReference type="Pfam" id="PF00179">
    <property type="entry name" value="UQ_con"/>
    <property type="match status" value="1"/>
</dbReference>
<evidence type="ECO:0000259" key="2">
    <source>
        <dbReference type="PROSITE" id="PS50127"/>
    </source>
</evidence>
<reference evidence="3 4" key="1">
    <citation type="journal article" date="2015" name="Genome Biol. Evol.">
        <title>Phylogenomic analyses indicate that early fungi evolved digesting cell walls of algal ancestors of land plants.</title>
        <authorList>
            <person name="Chang Y."/>
            <person name="Wang S."/>
            <person name="Sekimoto S."/>
            <person name="Aerts A.L."/>
            <person name="Choi C."/>
            <person name="Clum A."/>
            <person name="LaButti K.M."/>
            <person name="Lindquist E.A."/>
            <person name="Yee Ngan C."/>
            <person name="Ohm R.A."/>
            <person name="Salamov A.A."/>
            <person name="Grigoriev I.V."/>
            <person name="Spatafora J.W."/>
            <person name="Berbee M.L."/>
        </authorList>
    </citation>
    <scope>NUCLEOTIDE SEQUENCE [LARGE SCALE GENOMIC DNA]</scope>
    <source>
        <strain evidence="3 4">NRRL 1564</strain>
    </source>
</reference>
<dbReference type="Proteomes" id="UP000242474">
    <property type="component" value="Unassembled WGS sequence"/>
</dbReference>
<evidence type="ECO:0000313" key="4">
    <source>
        <dbReference type="Proteomes" id="UP000242474"/>
    </source>
</evidence>
<dbReference type="STRING" id="763665.A0A2G5BFC3"/>
<proteinExistence type="predicted"/>
<gene>
    <name evidence="3" type="ORF">COEREDRAFT_80379</name>
</gene>
<keyword evidence="1" id="KW-0833">Ubl conjugation pathway</keyword>
<dbReference type="FunFam" id="3.10.110.10:FF:000109">
    <property type="entry name" value="Ubiquitin-conjugating enzyme E2 J2-like"/>
    <property type="match status" value="1"/>
</dbReference>
<organism evidence="3 4">
    <name type="scientific">Coemansia reversa (strain ATCC 12441 / NRRL 1564)</name>
    <dbReference type="NCBI Taxonomy" id="763665"/>
    <lineage>
        <taxon>Eukaryota</taxon>
        <taxon>Fungi</taxon>
        <taxon>Fungi incertae sedis</taxon>
        <taxon>Zoopagomycota</taxon>
        <taxon>Kickxellomycotina</taxon>
        <taxon>Kickxellomycetes</taxon>
        <taxon>Kickxellales</taxon>
        <taxon>Kickxellaceae</taxon>
        <taxon>Coemansia</taxon>
    </lineage>
</organism>
<name>A0A2G5BFC3_COERN</name>
<accession>A0A2G5BFC3</accession>
<dbReference type="OrthoDB" id="1158011at2759"/>
<evidence type="ECO:0000313" key="3">
    <source>
        <dbReference type="EMBL" id="PIA17703.1"/>
    </source>
</evidence>
<dbReference type="SMART" id="SM00212">
    <property type="entry name" value="UBCc"/>
    <property type="match status" value="1"/>
</dbReference>
<dbReference type="InterPro" id="IPR000608">
    <property type="entry name" value="UBC"/>
</dbReference>
<dbReference type="PROSITE" id="PS50127">
    <property type="entry name" value="UBC_2"/>
    <property type="match status" value="1"/>
</dbReference>
<feature type="domain" description="UBC core" evidence="2">
    <location>
        <begin position="5"/>
        <end position="155"/>
    </location>
</feature>
<sequence>MASKTAIKRLTKEYAMIKKSPPEFITAKPLDNNILEWHFIITGPPDTAYEGGQYHGKITFPKEYPFKPPALRFVTPNGRFDTNMDICTSMSNYHPQSWNPSWSVATIAIGLLSMMTSDENTTGAIEMTFAGRKALAEKSHEFNKNCPSFKNAFGNM</sequence>
<dbReference type="InterPro" id="IPR050113">
    <property type="entry name" value="Ub_conjugating_enzyme"/>
</dbReference>
<dbReference type="EMBL" id="KZ303493">
    <property type="protein sequence ID" value="PIA17703.1"/>
    <property type="molecule type" value="Genomic_DNA"/>
</dbReference>
<dbReference type="CDD" id="cd23799">
    <property type="entry name" value="UBCc_UBE2J"/>
    <property type="match status" value="1"/>
</dbReference>
<dbReference type="PANTHER" id="PTHR24067">
    <property type="entry name" value="UBIQUITIN-CONJUGATING ENZYME E2"/>
    <property type="match status" value="1"/>
</dbReference>
<evidence type="ECO:0000256" key="1">
    <source>
        <dbReference type="ARBA" id="ARBA00022786"/>
    </source>
</evidence>
<dbReference type="AlphaFoldDB" id="A0A2G5BFC3"/>
<dbReference type="SUPFAM" id="SSF54495">
    <property type="entry name" value="UBC-like"/>
    <property type="match status" value="1"/>
</dbReference>
<dbReference type="Gene3D" id="3.10.110.10">
    <property type="entry name" value="Ubiquitin Conjugating Enzyme"/>
    <property type="match status" value="1"/>
</dbReference>